<reference evidence="1" key="1">
    <citation type="submission" date="2023-03" db="EMBL/GenBank/DDBJ databases">
        <authorList>
            <person name="Cremers G."/>
            <person name="Picone N."/>
        </authorList>
    </citation>
    <scope>NUCLEOTIDE SEQUENCE</scope>
    <source>
        <strain evidence="1">Sample_alias</strain>
    </source>
</reference>
<evidence type="ECO:0000313" key="1">
    <source>
        <dbReference type="EMBL" id="CAI9085850.1"/>
    </source>
</evidence>
<organism evidence="1 2">
    <name type="scientific">Candidatus Methylacidiphilum fumarolicum</name>
    <dbReference type="NCBI Taxonomy" id="591154"/>
    <lineage>
        <taxon>Bacteria</taxon>
        <taxon>Pseudomonadati</taxon>
        <taxon>Verrucomicrobiota</taxon>
        <taxon>Methylacidiphilae</taxon>
        <taxon>Methylacidiphilales</taxon>
        <taxon>Methylacidiphilaceae</taxon>
        <taxon>Methylacidiphilum (ex Ratnadevi et al. 2023)</taxon>
    </lineage>
</organism>
<gene>
    <name evidence="1" type="ORF">MFUM_1509</name>
</gene>
<name>A0ABM9IE64_9BACT</name>
<sequence length="282" mass="31525">MRGSRLRKNQKLLDDVKKAVEESQSGSSLHNRAGLTQYLGHLLRQGSGDHTVQIQLGADQVVETLCGGGKPSTCLPKLSQPSFRHQLNAMKREQFPCMLEVTKNASQMAIGQLGVACKNFWAGRAKYPKYRKTGGPDCFPLTRELGLADNAPIPKSTRLPVTENAKKVIAKLSSLHACIANIRQDACRQFTSNLTRRFHSIVIKDLHGEGILKSHPLAWSIADGSVFEFWRQLEYKAEWWGWPIAGLRPAIPLWLVGGVRRKFRWLFDSGPAWTVEASRTGR</sequence>
<evidence type="ECO:0000313" key="2">
    <source>
        <dbReference type="Proteomes" id="UP001161497"/>
    </source>
</evidence>
<dbReference type="EMBL" id="OX458932">
    <property type="protein sequence ID" value="CAI9085850.1"/>
    <property type="molecule type" value="Genomic_DNA"/>
</dbReference>
<keyword evidence="2" id="KW-1185">Reference proteome</keyword>
<accession>A0ABM9IE64</accession>
<dbReference type="Proteomes" id="UP001161497">
    <property type="component" value="Chromosome"/>
</dbReference>
<evidence type="ECO:0008006" key="3">
    <source>
        <dbReference type="Google" id="ProtNLM"/>
    </source>
</evidence>
<proteinExistence type="predicted"/>
<protein>
    <recommendedName>
        <fullName evidence="3">Transposase</fullName>
    </recommendedName>
</protein>